<dbReference type="AlphaFoldDB" id="A0A6I8LWG6"/>
<evidence type="ECO:0000313" key="3">
    <source>
        <dbReference type="Proteomes" id="UP000399805"/>
    </source>
</evidence>
<feature type="region of interest" description="Disordered" evidence="1">
    <location>
        <begin position="1"/>
        <end position="39"/>
    </location>
</feature>
<name>A0A6I8LWG6_9PSEU</name>
<dbReference type="EMBL" id="CABVGP010000002">
    <property type="protein sequence ID" value="VVJ20157.1"/>
    <property type="molecule type" value="Genomic_DNA"/>
</dbReference>
<feature type="compositionally biased region" description="Basic residues" evidence="1">
    <location>
        <begin position="1"/>
        <end position="15"/>
    </location>
</feature>
<feature type="compositionally biased region" description="Basic and acidic residues" evidence="1">
    <location>
        <begin position="27"/>
        <end position="39"/>
    </location>
</feature>
<accession>A0A6I8LWG6</accession>
<protein>
    <submittedName>
        <fullName evidence="2">Uncharacterized protein</fullName>
    </submittedName>
</protein>
<sequence length="39" mass="4693">MPARTHVRKETRHAQPRVLNQRPNEPYARKESPVRNRES</sequence>
<reference evidence="2 3" key="1">
    <citation type="submission" date="2019-09" db="EMBL/GenBank/DDBJ databases">
        <authorList>
            <person name="Leyn A S."/>
        </authorList>
    </citation>
    <scope>NUCLEOTIDE SEQUENCE [LARGE SCALE GENOMIC DNA]</scope>
    <source>
        <strain evidence="2">AA231_1</strain>
    </source>
</reference>
<keyword evidence="3" id="KW-1185">Reference proteome</keyword>
<evidence type="ECO:0000313" key="2">
    <source>
        <dbReference type="EMBL" id="VVJ20157.1"/>
    </source>
</evidence>
<evidence type="ECO:0000256" key="1">
    <source>
        <dbReference type="SAM" id="MobiDB-lite"/>
    </source>
</evidence>
<gene>
    <name evidence="2" type="ORF">AA23TX_05178</name>
</gene>
<proteinExistence type="predicted"/>
<organism evidence="2 3">
    <name type="scientific">Amycolatopsis camponoti</name>
    <dbReference type="NCBI Taxonomy" id="2606593"/>
    <lineage>
        <taxon>Bacteria</taxon>
        <taxon>Bacillati</taxon>
        <taxon>Actinomycetota</taxon>
        <taxon>Actinomycetes</taxon>
        <taxon>Pseudonocardiales</taxon>
        <taxon>Pseudonocardiaceae</taxon>
        <taxon>Amycolatopsis</taxon>
    </lineage>
</organism>
<dbReference type="Proteomes" id="UP000399805">
    <property type="component" value="Unassembled WGS sequence"/>
</dbReference>